<evidence type="ECO:0000313" key="1">
    <source>
        <dbReference type="EMBL" id="QQP42457.1"/>
    </source>
</evidence>
<protein>
    <submittedName>
        <fullName evidence="1">Uncharacterized protein</fullName>
    </submittedName>
</protein>
<proteinExistence type="predicted"/>
<dbReference type="EMBL" id="CP045900">
    <property type="protein sequence ID" value="QQP42457.1"/>
    <property type="molecule type" value="Genomic_DNA"/>
</dbReference>
<dbReference type="AlphaFoldDB" id="A0A7T8H343"/>
<keyword evidence="2" id="KW-1185">Reference proteome</keyword>
<dbReference type="OrthoDB" id="2162928at2759"/>
<dbReference type="Proteomes" id="UP000595437">
    <property type="component" value="Chromosome 11"/>
</dbReference>
<organism evidence="1 2">
    <name type="scientific">Caligus rogercresseyi</name>
    <name type="common">Sea louse</name>
    <dbReference type="NCBI Taxonomy" id="217165"/>
    <lineage>
        <taxon>Eukaryota</taxon>
        <taxon>Metazoa</taxon>
        <taxon>Ecdysozoa</taxon>
        <taxon>Arthropoda</taxon>
        <taxon>Crustacea</taxon>
        <taxon>Multicrustacea</taxon>
        <taxon>Hexanauplia</taxon>
        <taxon>Copepoda</taxon>
        <taxon>Siphonostomatoida</taxon>
        <taxon>Caligidae</taxon>
        <taxon>Caligus</taxon>
    </lineage>
</organism>
<accession>A0A7T8H343</accession>
<reference evidence="2" key="1">
    <citation type="submission" date="2021-01" db="EMBL/GenBank/DDBJ databases">
        <title>Caligus Genome Assembly.</title>
        <authorList>
            <person name="Gallardo-Escarate C."/>
        </authorList>
    </citation>
    <scope>NUCLEOTIDE SEQUENCE [LARGE SCALE GENOMIC DNA]</scope>
</reference>
<gene>
    <name evidence="1" type="ORF">FKW44_017131</name>
</gene>
<evidence type="ECO:0000313" key="2">
    <source>
        <dbReference type="Proteomes" id="UP000595437"/>
    </source>
</evidence>
<name>A0A7T8H343_CALRO</name>
<sequence length="59" mass="6447">MRSTGNEKSRVTVMLTCLSDGTKLPAYLILKRKTIPKDPCQLALLCVYRRGLDGHGIGG</sequence>